<evidence type="ECO:0008006" key="3">
    <source>
        <dbReference type="Google" id="ProtNLM"/>
    </source>
</evidence>
<dbReference type="Proteomes" id="UP000199068">
    <property type="component" value="Unassembled WGS sequence"/>
</dbReference>
<evidence type="ECO:0000313" key="1">
    <source>
        <dbReference type="EMBL" id="SDL99125.1"/>
    </source>
</evidence>
<reference evidence="1 2" key="1">
    <citation type="submission" date="2016-10" db="EMBL/GenBank/DDBJ databases">
        <authorList>
            <person name="de Groot N.N."/>
        </authorList>
    </citation>
    <scope>NUCLEOTIDE SEQUENCE [LARGE SCALE GENOMIC DNA]</scope>
    <source>
        <strain evidence="1 2">DSM 797</strain>
    </source>
</reference>
<dbReference type="STRING" id="1121325.SAMN04515677_104400"/>
<gene>
    <name evidence="1" type="ORF">SAMN04515677_104400</name>
</gene>
<evidence type="ECO:0000313" key="2">
    <source>
        <dbReference type="Proteomes" id="UP000199068"/>
    </source>
</evidence>
<protein>
    <recommendedName>
        <fullName evidence="3">Leucine Rich repeat-containing protein</fullName>
    </recommendedName>
</protein>
<keyword evidence="2" id="KW-1185">Reference proteome</keyword>
<dbReference type="SUPFAM" id="SSF52058">
    <property type="entry name" value="L domain-like"/>
    <property type="match status" value="1"/>
</dbReference>
<dbReference type="AlphaFoldDB" id="A0A1G9PM10"/>
<proteinExistence type="predicted"/>
<dbReference type="Gene3D" id="3.80.10.10">
    <property type="entry name" value="Ribonuclease Inhibitor"/>
    <property type="match status" value="2"/>
</dbReference>
<organism evidence="1 2">
    <name type="scientific">Romboutsia lituseburensis DSM 797</name>
    <dbReference type="NCBI Taxonomy" id="1121325"/>
    <lineage>
        <taxon>Bacteria</taxon>
        <taxon>Bacillati</taxon>
        <taxon>Bacillota</taxon>
        <taxon>Clostridia</taxon>
        <taxon>Peptostreptococcales</taxon>
        <taxon>Peptostreptococcaceae</taxon>
        <taxon>Romboutsia</taxon>
    </lineage>
</organism>
<sequence>MDKFIDGFRFFEHENMIVIEQDRTNEYVDYINKNNIKKLMISELYYFSNEINFLEKCKNVEGVHIIANRISDFSPLYNLRNLKSLYVDEPTVELNISLIKNLEYFNINDAKYLKGLNECKKLKTLLISKYKPKSKNLEELHQVSNLEDLQIFQTQIISLNGIEKFTKLKELEIYRAPKLESIEAIEKVSKTLKLLSFDCCKKIKNHNYVSRLKEIELIAFINCGEIQNIKFIKDLPKLDTFSFTDTNIVDGDLSPCIGLEYSGFSNKKHYSHTFKELNDEKYW</sequence>
<dbReference type="InterPro" id="IPR032675">
    <property type="entry name" value="LRR_dom_sf"/>
</dbReference>
<accession>A0A1G9PM10</accession>
<dbReference type="RefSeq" id="WP_092725828.1">
    <property type="nucleotide sequence ID" value="NZ_FNGW01000004.1"/>
</dbReference>
<dbReference type="EMBL" id="FNGW01000004">
    <property type="protein sequence ID" value="SDL99125.1"/>
    <property type="molecule type" value="Genomic_DNA"/>
</dbReference>
<name>A0A1G9PM10_9FIRM</name>